<dbReference type="Proteomes" id="UP000008810">
    <property type="component" value="Chromosome 4"/>
</dbReference>
<reference evidence="3" key="3">
    <citation type="submission" date="2018-08" db="UniProtKB">
        <authorList>
            <consortium name="EnsemblPlants"/>
        </authorList>
    </citation>
    <scope>IDENTIFICATION</scope>
    <source>
        <strain evidence="3">cv. Bd21</strain>
    </source>
</reference>
<dbReference type="Gramene" id="KQJ89366">
    <property type="protein sequence ID" value="KQJ89366"/>
    <property type="gene ID" value="BRADI_4g25134v3"/>
</dbReference>
<dbReference type="AlphaFoldDB" id="A0A0Q3EPF2"/>
<dbReference type="EMBL" id="CM000883">
    <property type="protein sequence ID" value="KQJ89366.1"/>
    <property type="molecule type" value="Genomic_DNA"/>
</dbReference>
<accession>A0A0Q3EPF2</accession>
<evidence type="ECO:0000313" key="2">
    <source>
        <dbReference type="EMBL" id="KQJ89366.1"/>
    </source>
</evidence>
<feature type="region of interest" description="Disordered" evidence="1">
    <location>
        <begin position="1"/>
        <end position="20"/>
    </location>
</feature>
<dbReference type="InParanoid" id="A0A0Q3EPF2"/>
<proteinExistence type="predicted"/>
<protein>
    <submittedName>
        <fullName evidence="2 3">Uncharacterized protein</fullName>
    </submittedName>
</protein>
<organism evidence="2">
    <name type="scientific">Brachypodium distachyon</name>
    <name type="common">Purple false brome</name>
    <name type="synonym">Trachynia distachya</name>
    <dbReference type="NCBI Taxonomy" id="15368"/>
    <lineage>
        <taxon>Eukaryota</taxon>
        <taxon>Viridiplantae</taxon>
        <taxon>Streptophyta</taxon>
        <taxon>Embryophyta</taxon>
        <taxon>Tracheophyta</taxon>
        <taxon>Spermatophyta</taxon>
        <taxon>Magnoliopsida</taxon>
        <taxon>Liliopsida</taxon>
        <taxon>Poales</taxon>
        <taxon>Poaceae</taxon>
        <taxon>BOP clade</taxon>
        <taxon>Pooideae</taxon>
        <taxon>Stipodae</taxon>
        <taxon>Brachypodieae</taxon>
        <taxon>Brachypodium</taxon>
    </lineage>
</organism>
<sequence length="69" mass="8005">MYMCRDLTSSSMQDESSDGSDLMAKLFPPKDSISTCNGDKSDVWVLLFICATRYEMFEHLNFFLLVYFL</sequence>
<evidence type="ECO:0000313" key="3">
    <source>
        <dbReference type="EnsemblPlants" id="KQJ89366"/>
    </source>
</evidence>
<reference evidence="2 3" key="1">
    <citation type="journal article" date="2010" name="Nature">
        <title>Genome sequencing and analysis of the model grass Brachypodium distachyon.</title>
        <authorList>
            <consortium name="International Brachypodium Initiative"/>
        </authorList>
    </citation>
    <scope>NUCLEOTIDE SEQUENCE [LARGE SCALE GENOMIC DNA]</scope>
    <source>
        <strain evidence="2 3">Bd21</strain>
    </source>
</reference>
<reference evidence="2" key="2">
    <citation type="submission" date="2017-06" db="EMBL/GenBank/DDBJ databases">
        <title>WGS assembly of Brachypodium distachyon.</title>
        <authorList>
            <consortium name="The International Brachypodium Initiative"/>
            <person name="Lucas S."/>
            <person name="Harmon-Smith M."/>
            <person name="Lail K."/>
            <person name="Tice H."/>
            <person name="Grimwood J."/>
            <person name="Bruce D."/>
            <person name="Barry K."/>
            <person name="Shu S."/>
            <person name="Lindquist E."/>
            <person name="Wang M."/>
            <person name="Pitluck S."/>
            <person name="Vogel J.P."/>
            <person name="Garvin D.F."/>
            <person name="Mockler T.C."/>
            <person name="Schmutz J."/>
            <person name="Rokhsar D."/>
            <person name="Bevan M.W."/>
        </authorList>
    </citation>
    <scope>NUCLEOTIDE SEQUENCE</scope>
    <source>
        <strain evidence="2">Bd21</strain>
    </source>
</reference>
<name>A0A0Q3EPF2_BRADI</name>
<dbReference type="EnsemblPlants" id="KQJ89366">
    <property type="protein sequence ID" value="KQJ89366"/>
    <property type="gene ID" value="BRADI_4g25134v3"/>
</dbReference>
<gene>
    <name evidence="2" type="ORF">BRADI_4g25134v3</name>
</gene>
<evidence type="ECO:0000256" key="1">
    <source>
        <dbReference type="SAM" id="MobiDB-lite"/>
    </source>
</evidence>
<evidence type="ECO:0000313" key="4">
    <source>
        <dbReference type="Proteomes" id="UP000008810"/>
    </source>
</evidence>
<keyword evidence="4" id="KW-1185">Reference proteome</keyword>
<feature type="compositionally biased region" description="Low complexity" evidence="1">
    <location>
        <begin position="1"/>
        <end position="14"/>
    </location>
</feature>